<sequence>MSDPHQSAADSAAEFEIFQGARRFHCRIRSPEGRPEGRVLLVHGLGEHSGRYGGLIERFTGRSLEVVSFDLEGHGLSAGRRGHTSFEATYDAIEELDGIAVARRGPCPTFVYGHSLGGAIALGFARDRRPELVGMIAASPGLEPATAVPEARLWFGRLAASVAPWLTVSNGLDLEGLSRDPAIVAAYRTDRLNHGRISVGLGLETLRRGKELLRGAAAIEVPLLLMHGSADVLTSAAASQSFATTAGCDFKLWGGLFHELHHEPERDEVLTFVLEWIERRISSAVDP</sequence>
<name>A0A518BDZ8_9BACT</name>
<dbReference type="PRINTS" id="PR00111">
    <property type="entry name" value="ABHYDROLASE"/>
</dbReference>
<dbReference type="GO" id="GO:0016787">
    <property type="term" value="F:hydrolase activity"/>
    <property type="evidence" value="ECO:0007669"/>
    <property type="project" value="UniProtKB-KW"/>
</dbReference>
<feature type="domain" description="Serine aminopeptidase S33" evidence="1">
    <location>
        <begin position="34"/>
        <end position="265"/>
    </location>
</feature>
<organism evidence="2 3">
    <name type="scientific">Engelhardtia mirabilis</name>
    <dbReference type="NCBI Taxonomy" id="2528011"/>
    <lineage>
        <taxon>Bacteria</taxon>
        <taxon>Pseudomonadati</taxon>
        <taxon>Planctomycetota</taxon>
        <taxon>Planctomycetia</taxon>
        <taxon>Planctomycetia incertae sedis</taxon>
        <taxon>Engelhardtia</taxon>
    </lineage>
</organism>
<dbReference type="InterPro" id="IPR000073">
    <property type="entry name" value="AB_hydrolase_1"/>
</dbReference>
<dbReference type="RefSeq" id="WP_145061564.1">
    <property type="nucleotide sequence ID" value="NZ_CP036287.1"/>
</dbReference>
<gene>
    <name evidence="2" type="primary">ytpA_1</name>
    <name evidence="2" type="ORF">Pla133_02560</name>
</gene>
<dbReference type="InterPro" id="IPR029058">
    <property type="entry name" value="AB_hydrolase_fold"/>
</dbReference>
<evidence type="ECO:0000313" key="3">
    <source>
        <dbReference type="Proteomes" id="UP000316921"/>
    </source>
</evidence>
<protein>
    <submittedName>
        <fullName evidence="2">Phospholipase YtpA</fullName>
        <ecNumber evidence="2">3.1.1.-</ecNumber>
    </submittedName>
</protein>
<evidence type="ECO:0000259" key="1">
    <source>
        <dbReference type="Pfam" id="PF12146"/>
    </source>
</evidence>
<dbReference type="KEGG" id="pbap:Pla133_02560"/>
<dbReference type="EMBL" id="CP036287">
    <property type="protein sequence ID" value="QDU65192.1"/>
    <property type="molecule type" value="Genomic_DNA"/>
</dbReference>
<dbReference type="EC" id="3.1.1.-" evidence="2"/>
<dbReference type="AlphaFoldDB" id="A0A518BDZ8"/>
<reference evidence="2 3" key="1">
    <citation type="submission" date="2019-02" db="EMBL/GenBank/DDBJ databases">
        <title>Deep-cultivation of Planctomycetes and their phenomic and genomic characterization uncovers novel biology.</title>
        <authorList>
            <person name="Wiegand S."/>
            <person name="Jogler M."/>
            <person name="Boedeker C."/>
            <person name="Pinto D."/>
            <person name="Vollmers J."/>
            <person name="Rivas-Marin E."/>
            <person name="Kohn T."/>
            <person name="Peeters S.H."/>
            <person name="Heuer A."/>
            <person name="Rast P."/>
            <person name="Oberbeckmann S."/>
            <person name="Bunk B."/>
            <person name="Jeske O."/>
            <person name="Meyerdierks A."/>
            <person name="Storesund J.E."/>
            <person name="Kallscheuer N."/>
            <person name="Luecker S."/>
            <person name="Lage O.M."/>
            <person name="Pohl T."/>
            <person name="Merkel B.J."/>
            <person name="Hornburger P."/>
            <person name="Mueller R.-W."/>
            <person name="Bruemmer F."/>
            <person name="Labrenz M."/>
            <person name="Spormann A.M."/>
            <person name="Op den Camp H."/>
            <person name="Overmann J."/>
            <person name="Amann R."/>
            <person name="Jetten M.S.M."/>
            <person name="Mascher T."/>
            <person name="Medema M.H."/>
            <person name="Devos D.P."/>
            <person name="Kaster A.-K."/>
            <person name="Ovreas L."/>
            <person name="Rohde M."/>
            <person name="Galperin M.Y."/>
            <person name="Jogler C."/>
        </authorList>
    </citation>
    <scope>NUCLEOTIDE SEQUENCE [LARGE SCALE GENOMIC DNA]</scope>
    <source>
        <strain evidence="2 3">Pla133</strain>
    </source>
</reference>
<dbReference type="Gene3D" id="3.40.50.1820">
    <property type="entry name" value="alpha/beta hydrolase"/>
    <property type="match status" value="1"/>
</dbReference>
<dbReference type="Proteomes" id="UP000316921">
    <property type="component" value="Chromosome"/>
</dbReference>
<keyword evidence="2" id="KW-0378">Hydrolase</keyword>
<evidence type="ECO:0000313" key="2">
    <source>
        <dbReference type="EMBL" id="QDU65192.1"/>
    </source>
</evidence>
<dbReference type="InterPro" id="IPR051044">
    <property type="entry name" value="MAG_DAG_Lipase"/>
</dbReference>
<dbReference type="Pfam" id="PF12146">
    <property type="entry name" value="Hydrolase_4"/>
    <property type="match status" value="1"/>
</dbReference>
<proteinExistence type="predicted"/>
<dbReference type="SUPFAM" id="SSF53474">
    <property type="entry name" value="alpha/beta-Hydrolases"/>
    <property type="match status" value="1"/>
</dbReference>
<keyword evidence="3" id="KW-1185">Reference proteome</keyword>
<dbReference type="InterPro" id="IPR022742">
    <property type="entry name" value="Hydrolase_4"/>
</dbReference>
<dbReference type="PANTHER" id="PTHR11614">
    <property type="entry name" value="PHOSPHOLIPASE-RELATED"/>
    <property type="match status" value="1"/>
</dbReference>
<accession>A0A518BDZ8</accession>